<proteinExistence type="predicted"/>
<dbReference type="SUPFAM" id="SSF48726">
    <property type="entry name" value="Immunoglobulin"/>
    <property type="match status" value="1"/>
</dbReference>
<keyword evidence="1" id="KW-0547">Nucleotide-binding</keyword>
<sequence>EVCESQDANLIFPNTPTNYTSDIKAKTWNKESGIRLASWMASTDFIANRLYGDRLMPIGENSIKIRNATRDDTGSYTLVQKSGSTQNFFTVHLEVLVPPTNQCFPNITQKGDSLYAMLPLDGCGIPRLIPNWTSGTQKRISNDISVLDLTLGTRTESYIACAEGNSKRCSEVDPSNLCKLYTGLRDAKSYLIDQYKKLKTVAISPCNDENHVDISQVFCELEIRRLGTEDNVSKNVTTANVIFRSIGAKDIRPIPVMIIGECGSGKSTWCKHIVHQWCQYHDNKQSISEKKDTNISDFAMYEILLYIPLKKKLENSSFMEHVQHTLFANATSHYTAIMRYISEQPESVLLLIDGLDEVTCSLDPMVNLLKEEKTYPYSIVLTSRPSGLECLHEKAVTSLRLFEIHGMSLESSKDYAMKVLDILGRTRGEKLNVDHFWKFENRFQVLNMCCNPFLCLSLIFIWIESKAVSPDVTYVVLMIVEYYLRRAMNREWYKATIEKVLEKQQVDISGLMPRTKNIKYLRGYGYLIKVISGIAQTNWHLKMDADIDKTKIEMETMTMDIKVCLQTGIVLKTFENTLERTGSQLIFSHPLLFDLFVALSIAYAKGEPFRRCITTKKAVIDNICMIQMLCQVAPKTGQELISYISKIFETCNEEREYEKDEESESKSICSIECNDPKHHGGEQVQWLRTLVYMDKLSNAKLSILTEGLKFTNNLTVFILHISENKNELLFRIPILSTLQVLEVDIENCTLVIDEELLKSNKGSCSELCKLIIKSVNIDVKTTGCIIEAVSHCKYLHTLELCPNNDLDAQMSAISSTKTCNGWGRLAESIKDMAKLSTVRMHNLHIRECLPALLESLCRCPTIEILDLMNLNEIDSTEIHKVNIVNDRDLFGYKHHEAKQSENLKIVSTVRNQTGKILQLTNNVMSEKSWQILSAQLGCIAPLTLHIERFHQSTRVVNNVLQGIGKCKDLKILVICNINTGNHPVSFYDMKHLHQLTKFTLSNITMPDASWKDLSNILARLEKLEELSLTQLERKNYFIEVQNLPKLKFLELRDVHLEDRLWPKLGDEVMKLPNLETLELVSCKMTEQAYLNFSDKLQHTSIDVETKSKSKLTGSEIVSLDMIAHRKEKDASGIFACL</sequence>
<reference evidence="4 5" key="1">
    <citation type="submission" date="2024-11" db="EMBL/GenBank/DDBJ databases">
        <title>Chromosome-level genome assembly of the freshwater bivalve Anodonta woodiana.</title>
        <authorList>
            <person name="Chen X."/>
        </authorList>
    </citation>
    <scope>NUCLEOTIDE SEQUENCE [LARGE SCALE GENOMIC DNA]</scope>
    <source>
        <strain evidence="4">MN2024</strain>
        <tissue evidence="4">Gills</tissue>
    </source>
</reference>
<feature type="non-terminal residue" evidence="4">
    <location>
        <position position="1"/>
    </location>
</feature>
<dbReference type="PANTHER" id="PTHR46312:SF2">
    <property type="entry name" value="NUCLEOTIDE-BINDING OLIGOMERIZATION DOMAIN-CONTAINING PROTEIN 2-LIKE"/>
    <property type="match status" value="1"/>
</dbReference>
<feature type="domain" description="NACHT" evidence="3">
    <location>
        <begin position="254"/>
        <end position="387"/>
    </location>
</feature>
<dbReference type="Gene3D" id="3.80.10.10">
    <property type="entry name" value="Ribonuclease Inhibitor"/>
    <property type="match status" value="2"/>
</dbReference>
<evidence type="ECO:0000313" key="5">
    <source>
        <dbReference type="Proteomes" id="UP001634394"/>
    </source>
</evidence>
<dbReference type="Gene3D" id="3.40.50.300">
    <property type="entry name" value="P-loop containing nucleotide triphosphate hydrolases"/>
    <property type="match status" value="1"/>
</dbReference>
<gene>
    <name evidence="4" type="ORF">ACJMK2_035839</name>
</gene>
<dbReference type="InterPro" id="IPR007111">
    <property type="entry name" value="NACHT_NTPase"/>
</dbReference>
<dbReference type="PANTHER" id="PTHR46312">
    <property type="entry name" value="NACHT DOMAIN-CONTAINING PROTEIN"/>
    <property type="match status" value="1"/>
</dbReference>
<organism evidence="4 5">
    <name type="scientific">Sinanodonta woodiana</name>
    <name type="common">Chinese pond mussel</name>
    <name type="synonym">Anodonta woodiana</name>
    <dbReference type="NCBI Taxonomy" id="1069815"/>
    <lineage>
        <taxon>Eukaryota</taxon>
        <taxon>Metazoa</taxon>
        <taxon>Spiralia</taxon>
        <taxon>Lophotrochozoa</taxon>
        <taxon>Mollusca</taxon>
        <taxon>Bivalvia</taxon>
        <taxon>Autobranchia</taxon>
        <taxon>Heteroconchia</taxon>
        <taxon>Palaeoheterodonta</taxon>
        <taxon>Unionida</taxon>
        <taxon>Unionoidea</taxon>
        <taxon>Unionidae</taxon>
        <taxon>Unioninae</taxon>
        <taxon>Sinanodonta</taxon>
    </lineage>
</organism>
<dbReference type="SUPFAM" id="SSF52540">
    <property type="entry name" value="P-loop containing nucleoside triphosphate hydrolases"/>
    <property type="match status" value="1"/>
</dbReference>
<dbReference type="InterPro" id="IPR032675">
    <property type="entry name" value="LRR_dom_sf"/>
</dbReference>
<accession>A0ABD3WFB3</accession>
<dbReference type="Proteomes" id="UP001634394">
    <property type="component" value="Unassembled WGS sequence"/>
</dbReference>
<evidence type="ECO:0000256" key="2">
    <source>
        <dbReference type="ARBA" id="ARBA00022840"/>
    </source>
</evidence>
<dbReference type="Gene3D" id="2.60.40.10">
    <property type="entry name" value="Immunoglobulins"/>
    <property type="match status" value="1"/>
</dbReference>
<dbReference type="GO" id="GO:0005524">
    <property type="term" value="F:ATP binding"/>
    <property type="evidence" value="ECO:0007669"/>
    <property type="project" value="UniProtKB-KW"/>
</dbReference>
<keyword evidence="5" id="KW-1185">Reference proteome</keyword>
<comment type="caution">
    <text evidence="4">The sequence shown here is derived from an EMBL/GenBank/DDBJ whole genome shotgun (WGS) entry which is preliminary data.</text>
</comment>
<dbReference type="InterPro" id="IPR013783">
    <property type="entry name" value="Ig-like_fold"/>
</dbReference>
<dbReference type="EMBL" id="JBJQND010000006">
    <property type="protein sequence ID" value="KAL3872624.1"/>
    <property type="molecule type" value="Genomic_DNA"/>
</dbReference>
<dbReference type="SUPFAM" id="SSF52047">
    <property type="entry name" value="RNI-like"/>
    <property type="match status" value="2"/>
</dbReference>
<dbReference type="AlphaFoldDB" id="A0ABD3WFB3"/>
<keyword evidence="2" id="KW-0067">ATP-binding</keyword>
<dbReference type="Pfam" id="PF05729">
    <property type="entry name" value="NACHT"/>
    <property type="match status" value="1"/>
</dbReference>
<dbReference type="InterPro" id="IPR036179">
    <property type="entry name" value="Ig-like_dom_sf"/>
</dbReference>
<protein>
    <recommendedName>
        <fullName evidence="3">NACHT domain-containing protein</fullName>
    </recommendedName>
</protein>
<evidence type="ECO:0000313" key="4">
    <source>
        <dbReference type="EMBL" id="KAL3872624.1"/>
    </source>
</evidence>
<evidence type="ECO:0000256" key="1">
    <source>
        <dbReference type="ARBA" id="ARBA00022741"/>
    </source>
</evidence>
<evidence type="ECO:0000259" key="3">
    <source>
        <dbReference type="PROSITE" id="PS50837"/>
    </source>
</evidence>
<dbReference type="PROSITE" id="PS50837">
    <property type="entry name" value="NACHT"/>
    <property type="match status" value="1"/>
</dbReference>
<name>A0ABD3WFB3_SINWO</name>
<dbReference type="InterPro" id="IPR027417">
    <property type="entry name" value="P-loop_NTPase"/>
</dbReference>